<accession>A0A2P8G9Z0</accession>
<reference evidence="1 2" key="1">
    <citation type="submission" date="2018-03" db="EMBL/GenBank/DDBJ databases">
        <title>Genomic Encyclopedia of Archaeal and Bacterial Type Strains, Phase II (KMG-II): from individual species to whole genera.</title>
        <authorList>
            <person name="Goeker M."/>
        </authorList>
    </citation>
    <scope>NUCLEOTIDE SEQUENCE [LARGE SCALE GENOMIC DNA]</scope>
    <source>
        <strain evidence="1 2">DSM 18107</strain>
    </source>
</reference>
<gene>
    <name evidence="1" type="ORF">CLV42_105157</name>
</gene>
<name>A0A2P8G9Z0_9BACT</name>
<dbReference type="Proteomes" id="UP000240978">
    <property type="component" value="Unassembled WGS sequence"/>
</dbReference>
<sequence>MYTCLKLEQIEYSGPDQPIVNELLTIGNKQKNNFRIR</sequence>
<dbReference type="EMBL" id="PYGK01000005">
    <property type="protein sequence ID" value="PSL30796.1"/>
    <property type="molecule type" value="Genomic_DNA"/>
</dbReference>
<keyword evidence="2" id="KW-1185">Reference proteome</keyword>
<protein>
    <submittedName>
        <fullName evidence="1">Uncharacterized protein</fullName>
    </submittedName>
</protein>
<organism evidence="1 2">
    <name type="scientific">Chitinophaga ginsengisoli</name>
    <dbReference type="NCBI Taxonomy" id="363837"/>
    <lineage>
        <taxon>Bacteria</taxon>
        <taxon>Pseudomonadati</taxon>
        <taxon>Bacteroidota</taxon>
        <taxon>Chitinophagia</taxon>
        <taxon>Chitinophagales</taxon>
        <taxon>Chitinophagaceae</taxon>
        <taxon>Chitinophaga</taxon>
    </lineage>
</organism>
<evidence type="ECO:0000313" key="2">
    <source>
        <dbReference type="Proteomes" id="UP000240978"/>
    </source>
</evidence>
<dbReference type="AlphaFoldDB" id="A0A2P8G9Z0"/>
<comment type="caution">
    <text evidence="1">The sequence shown here is derived from an EMBL/GenBank/DDBJ whole genome shotgun (WGS) entry which is preliminary data.</text>
</comment>
<evidence type="ECO:0000313" key="1">
    <source>
        <dbReference type="EMBL" id="PSL30796.1"/>
    </source>
</evidence>
<proteinExistence type="predicted"/>